<evidence type="ECO:0000256" key="8">
    <source>
        <dbReference type="ARBA" id="ARBA00023239"/>
    </source>
</evidence>
<feature type="domain" description="Aconitase A/isopropylmalate dehydratase small subunit swivel" evidence="11">
    <location>
        <begin position="3"/>
        <end position="132"/>
    </location>
</feature>
<keyword evidence="7 10" id="KW-0028">Amino-acid biosynthesis</keyword>
<evidence type="ECO:0000256" key="6">
    <source>
        <dbReference type="ARBA" id="ARBA00022430"/>
    </source>
</evidence>
<dbReference type="EMBL" id="CP011409">
    <property type="protein sequence ID" value="AKZ62536.1"/>
    <property type="molecule type" value="Genomic_DNA"/>
</dbReference>
<evidence type="ECO:0000313" key="12">
    <source>
        <dbReference type="EMBL" id="AKZ62536.1"/>
    </source>
</evidence>
<comment type="similarity">
    <text evidence="4 10">Belongs to the LeuD family. LeuD type 1 subfamily.</text>
</comment>
<keyword evidence="6 10" id="KW-0432">Leucine biosynthesis</keyword>
<keyword evidence="8 10" id="KW-0456">Lyase</keyword>
<dbReference type="EC" id="4.2.1.33" evidence="10"/>
<accession>A0ABM5UZC9</accession>
<evidence type="ECO:0000256" key="7">
    <source>
        <dbReference type="ARBA" id="ARBA00022605"/>
    </source>
</evidence>
<dbReference type="InterPro" id="IPR050075">
    <property type="entry name" value="LeuD"/>
</dbReference>
<evidence type="ECO:0000256" key="1">
    <source>
        <dbReference type="ARBA" id="ARBA00000491"/>
    </source>
</evidence>
<dbReference type="PANTHER" id="PTHR43345:SF5">
    <property type="entry name" value="3-ISOPROPYLMALATE DEHYDRATASE SMALL SUBUNIT"/>
    <property type="match status" value="1"/>
</dbReference>
<comment type="function">
    <text evidence="2 10">Catalyzes the isomerization between 2-isopropylmalate and 3-isopropylmalate, via the formation of 2-isopropylmaleate.</text>
</comment>
<dbReference type="NCBIfam" id="TIGR00171">
    <property type="entry name" value="leuD"/>
    <property type="match status" value="1"/>
</dbReference>
<proteinExistence type="inferred from homology"/>
<evidence type="ECO:0000256" key="9">
    <source>
        <dbReference type="ARBA" id="ARBA00023304"/>
    </source>
</evidence>
<sequence length="215" mass="24241">MTPFVRLTSHLVPIERENVDTDAILPKQYMAMITRQGYGAYLFDSWRYREAGAPGQDNSHRTPYPDFPLNMPVYEGAQILLGGKNFGCGSSREHAVWAIQQYGIRALIASSFADIFYGNCIRNGVLPISLPAETVDALFDLVRQHGRVETTIDLEAQQVRVASQHAEITCSFEIEARHKSSLLLGLDEIGRILAENRTALEKLEARRFVEESWLK</sequence>
<evidence type="ECO:0000259" key="11">
    <source>
        <dbReference type="Pfam" id="PF00694"/>
    </source>
</evidence>
<evidence type="ECO:0000313" key="13">
    <source>
        <dbReference type="Proteomes" id="UP000063429"/>
    </source>
</evidence>
<dbReference type="NCBIfam" id="NF002458">
    <property type="entry name" value="PRK01641.1"/>
    <property type="match status" value="1"/>
</dbReference>
<comment type="pathway">
    <text evidence="3 10">Amino-acid biosynthesis; L-leucine biosynthesis; L-leucine from 3-methyl-2-oxobutanoate: step 2/4.</text>
</comment>
<dbReference type="RefSeq" id="WP_053196240.1">
    <property type="nucleotide sequence ID" value="NZ_CP011409.1"/>
</dbReference>
<evidence type="ECO:0000256" key="10">
    <source>
        <dbReference type="HAMAP-Rule" id="MF_01031"/>
    </source>
</evidence>
<evidence type="ECO:0000256" key="3">
    <source>
        <dbReference type="ARBA" id="ARBA00004729"/>
    </source>
</evidence>
<comment type="catalytic activity">
    <reaction evidence="1 10">
        <text>(2R,3S)-3-isopropylmalate = (2S)-2-isopropylmalate</text>
        <dbReference type="Rhea" id="RHEA:32287"/>
        <dbReference type="ChEBI" id="CHEBI:1178"/>
        <dbReference type="ChEBI" id="CHEBI:35121"/>
        <dbReference type="EC" id="4.2.1.33"/>
    </reaction>
</comment>
<comment type="subunit">
    <text evidence="5 10">Heterodimer of LeuC and LeuD.</text>
</comment>
<keyword evidence="9 10" id="KW-0100">Branched-chain amino acid biosynthesis</keyword>
<dbReference type="InterPro" id="IPR000573">
    <property type="entry name" value="AconitaseA/IPMdHydase_ssu_swvl"/>
</dbReference>
<dbReference type="Pfam" id="PF00694">
    <property type="entry name" value="Aconitase_C"/>
    <property type="match status" value="1"/>
</dbReference>
<dbReference type="CDD" id="cd01577">
    <property type="entry name" value="IPMI_Swivel"/>
    <property type="match status" value="1"/>
</dbReference>
<gene>
    <name evidence="10" type="primary">leuD</name>
    <name evidence="12" type="ORF">F506_07455</name>
</gene>
<organism evidence="12 13">
    <name type="scientific">Herbaspirillum hiltneri N3</name>
    <dbReference type="NCBI Taxonomy" id="1262470"/>
    <lineage>
        <taxon>Bacteria</taxon>
        <taxon>Pseudomonadati</taxon>
        <taxon>Pseudomonadota</taxon>
        <taxon>Betaproteobacteria</taxon>
        <taxon>Burkholderiales</taxon>
        <taxon>Oxalobacteraceae</taxon>
        <taxon>Herbaspirillum</taxon>
    </lineage>
</organism>
<dbReference type="HAMAP" id="MF_01031">
    <property type="entry name" value="LeuD_type1"/>
    <property type="match status" value="1"/>
</dbReference>
<keyword evidence="13" id="KW-1185">Reference proteome</keyword>
<dbReference type="SUPFAM" id="SSF52016">
    <property type="entry name" value="LeuD/IlvD-like"/>
    <property type="match status" value="1"/>
</dbReference>
<name>A0ABM5UZC9_9BURK</name>
<dbReference type="InterPro" id="IPR033940">
    <property type="entry name" value="IPMI_Swivel"/>
</dbReference>
<reference evidence="13" key="1">
    <citation type="journal article" date="2015" name="Genome Announc.">
        <title>Complete Genome Sequence of Herbaspirillum hiltneri N3 (DSM 17495), Isolated from Surface-Sterilized Wheat Roots.</title>
        <authorList>
            <person name="Guizelini D."/>
            <person name="Saizaki P.M."/>
            <person name="Coimbra N.A."/>
            <person name="Weiss V.A."/>
            <person name="Faoro H."/>
            <person name="Sfeir M.Z."/>
            <person name="Baura V.A."/>
            <person name="Monteiro R.A."/>
            <person name="Chubatsu L.S."/>
            <person name="Souza E.M."/>
            <person name="Cruz L.M."/>
            <person name="Pedrosa F.O."/>
            <person name="Raittz R.T."/>
            <person name="Marchaukoski J.N."/>
            <person name="Steffens M.B."/>
        </authorList>
    </citation>
    <scope>NUCLEOTIDE SEQUENCE [LARGE SCALE GENOMIC DNA]</scope>
    <source>
        <strain evidence="13">N3</strain>
    </source>
</reference>
<dbReference type="Proteomes" id="UP000063429">
    <property type="component" value="Chromosome"/>
</dbReference>
<dbReference type="InterPro" id="IPR004431">
    <property type="entry name" value="3-IsopropMal_deHydase_ssu"/>
</dbReference>
<dbReference type="PANTHER" id="PTHR43345">
    <property type="entry name" value="3-ISOPROPYLMALATE DEHYDRATASE SMALL SUBUNIT 2-RELATED-RELATED"/>
    <property type="match status" value="1"/>
</dbReference>
<protein>
    <recommendedName>
        <fullName evidence="10">3-isopropylmalate dehydratase small subunit</fullName>
        <ecNumber evidence="10">4.2.1.33</ecNumber>
    </recommendedName>
    <alternativeName>
        <fullName evidence="10">Alpha-IPM isomerase</fullName>
        <shortName evidence="10">IPMI</shortName>
    </alternativeName>
    <alternativeName>
        <fullName evidence="10">Isopropylmalate isomerase</fullName>
    </alternativeName>
</protein>
<dbReference type="InterPro" id="IPR015928">
    <property type="entry name" value="Aconitase/3IPM_dehydase_swvl"/>
</dbReference>
<evidence type="ECO:0000256" key="2">
    <source>
        <dbReference type="ARBA" id="ARBA00002695"/>
    </source>
</evidence>
<evidence type="ECO:0000256" key="5">
    <source>
        <dbReference type="ARBA" id="ARBA00011271"/>
    </source>
</evidence>
<evidence type="ECO:0000256" key="4">
    <source>
        <dbReference type="ARBA" id="ARBA00009845"/>
    </source>
</evidence>
<dbReference type="Gene3D" id="3.20.19.10">
    <property type="entry name" value="Aconitase, domain 4"/>
    <property type="match status" value="1"/>
</dbReference>